<dbReference type="SMART" id="SM00490">
    <property type="entry name" value="HELICc"/>
    <property type="match status" value="1"/>
</dbReference>
<dbReference type="CDD" id="cd18787">
    <property type="entry name" value="SF2_C_DEAD"/>
    <property type="match status" value="1"/>
</dbReference>
<sequence>IYLRLESERCLIFVETKRSADYIGSLLSQKNFRSTTMHGDRTQQQRHQAVQDFTSGNCPILVATSVAARGLDFPLIGYVVNYDLPDSSDFYIHRIGRTGRAGHLG</sequence>
<gene>
    <name evidence="2" type="ORF">OVN521_LOCUS44796</name>
</gene>
<protein>
    <recommendedName>
        <fullName evidence="1">Helicase C-terminal domain-containing protein</fullName>
    </recommendedName>
</protein>
<dbReference type="Pfam" id="PF00271">
    <property type="entry name" value="Helicase_C"/>
    <property type="match status" value="1"/>
</dbReference>
<dbReference type="AlphaFoldDB" id="A0A821BID6"/>
<evidence type="ECO:0000313" key="2">
    <source>
        <dbReference type="EMBL" id="CAF4591201.1"/>
    </source>
</evidence>
<dbReference type="Gene3D" id="3.40.50.300">
    <property type="entry name" value="P-loop containing nucleotide triphosphate hydrolases"/>
    <property type="match status" value="1"/>
</dbReference>
<dbReference type="EMBL" id="CAJOBG010070254">
    <property type="protein sequence ID" value="CAF4591201.1"/>
    <property type="molecule type" value="Genomic_DNA"/>
</dbReference>
<dbReference type="SUPFAM" id="SSF52540">
    <property type="entry name" value="P-loop containing nucleoside triphosphate hydrolases"/>
    <property type="match status" value="1"/>
</dbReference>
<keyword evidence="3" id="KW-1185">Reference proteome</keyword>
<dbReference type="PROSITE" id="PS51194">
    <property type="entry name" value="HELICASE_CTER"/>
    <property type="match status" value="1"/>
</dbReference>
<dbReference type="InterPro" id="IPR027417">
    <property type="entry name" value="P-loop_NTPase"/>
</dbReference>
<name>A0A821BID6_9BILA</name>
<dbReference type="PANTHER" id="PTHR47958">
    <property type="entry name" value="ATP-DEPENDENT RNA HELICASE DBP3"/>
    <property type="match status" value="1"/>
</dbReference>
<reference evidence="2" key="1">
    <citation type="submission" date="2021-02" db="EMBL/GenBank/DDBJ databases">
        <authorList>
            <person name="Nowell W R."/>
        </authorList>
    </citation>
    <scope>NUCLEOTIDE SEQUENCE</scope>
</reference>
<accession>A0A821BID6</accession>
<feature type="non-terminal residue" evidence="2">
    <location>
        <position position="1"/>
    </location>
</feature>
<proteinExistence type="predicted"/>
<dbReference type="Proteomes" id="UP000663866">
    <property type="component" value="Unassembled WGS sequence"/>
</dbReference>
<evidence type="ECO:0000259" key="1">
    <source>
        <dbReference type="PROSITE" id="PS51194"/>
    </source>
</evidence>
<feature type="non-terminal residue" evidence="2">
    <location>
        <position position="105"/>
    </location>
</feature>
<evidence type="ECO:0000313" key="3">
    <source>
        <dbReference type="Proteomes" id="UP000663866"/>
    </source>
</evidence>
<dbReference type="InterPro" id="IPR001650">
    <property type="entry name" value="Helicase_C-like"/>
</dbReference>
<comment type="caution">
    <text evidence="2">The sequence shown here is derived from an EMBL/GenBank/DDBJ whole genome shotgun (WGS) entry which is preliminary data.</text>
</comment>
<feature type="domain" description="Helicase C-terminal" evidence="1">
    <location>
        <begin position="1"/>
        <end position="105"/>
    </location>
</feature>
<organism evidence="2 3">
    <name type="scientific">Rotaria magnacalcarata</name>
    <dbReference type="NCBI Taxonomy" id="392030"/>
    <lineage>
        <taxon>Eukaryota</taxon>
        <taxon>Metazoa</taxon>
        <taxon>Spiralia</taxon>
        <taxon>Gnathifera</taxon>
        <taxon>Rotifera</taxon>
        <taxon>Eurotatoria</taxon>
        <taxon>Bdelloidea</taxon>
        <taxon>Philodinida</taxon>
        <taxon>Philodinidae</taxon>
        <taxon>Rotaria</taxon>
    </lineage>
</organism>